<sequence length="258" mass="31036">MSKKIYVLQILMTSFLTHAHISEKTLENNIERLEKINNYSAVSYEKKEELLQLFFVGFEFFLKGMLSKKINIKKKTRNSKTEENKIHEIECYKKELLAKYFIDTLFYEALKMLSIKKEEKFFSKFSKLFFQQNKQETEQCNQILKTIENELKEEKLLIEKSKMLQYLVTYFESFFSRYLDVFKNTLSLKITSNSQPSKKVSLFLQFSQKRLDLINAIKEEIQQYESEYLRNQRTNKNEKYKSVLKVINEVNNDDELQN</sequence>
<organism evidence="2 3">
    <name type="scientific">Holospora undulata HU1</name>
    <dbReference type="NCBI Taxonomy" id="1321371"/>
    <lineage>
        <taxon>Bacteria</taxon>
        <taxon>Pseudomonadati</taxon>
        <taxon>Pseudomonadota</taxon>
        <taxon>Alphaproteobacteria</taxon>
        <taxon>Holosporales</taxon>
        <taxon>Holosporaceae</taxon>
        <taxon>Holospora</taxon>
    </lineage>
</organism>
<evidence type="ECO:0000313" key="2">
    <source>
        <dbReference type="EMBL" id="ETZ05552.1"/>
    </source>
</evidence>
<keyword evidence="3" id="KW-1185">Reference proteome</keyword>
<protein>
    <submittedName>
        <fullName evidence="2">Uncharacterized protein</fullName>
    </submittedName>
</protein>
<dbReference type="EMBL" id="ARPM03000006">
    <property type="protein sequence ID" value="ETZ05552.1"/>
    <property type="molecule type" value="Genomic_DNA"/>
</dbReference>
<accession>A0A061JIN1</accession>
<comment type="caution">
    <text evidence="2">The sequence shown here is derived from an EMBL/GenBank/DDBJ whole genome shotgun (WGS) entry which is preliminary data.</text>
</comment>
<dbReference type="AlphaFoldDB" id="A0A061JIN1"/>
<name>A0A061JIN1_9PROT</name>
<evidence type="ECO:0000313" key="3">
    <source>
        <dbReference type="Proteomes" id="UP000026922"/>
    </source>
</evidence>
<gene>
    <name evidence="2" type="ORF">K737_300005</name>
</gene>
<evidence type="ECO:0000256" key="1">
    <source>
        <dbReference type="SAM" id="Coils"/>
    </source>
</evidence>
<reference evidence="2 3" key="1">
    <citation type="journal article" date="2013" name="Genome Announc.">
        <title>Draft Genome Sequence of Holospora undulata Strain HU1, a Micronucleus-Specific Symbiont of the Ciliate Paramecium caudatum.</title>
        <authorList>
            <person name="Dohra H."/>
            <person name="Suzuki H."/>
            <person name="Suzuki T."/>
            <person name="Tanaka K."/>
            <person name="Fujishima M."/>
        </authorList>
    </citation>
    <scope>NUCLEOTIDE SEQUENCE [LARGE SCALE GENOMIC DNA]</scope>
    <source>
        <strain evidence="2 3">HU1</strain>
    </source>
</reference>
<feature type="coiled-coil region" evidence="1">
    <location>
        <begin position="133"/>
        <end position="164"/>
    </location>
</feature>
<dbReference type="RefSeq" id="WP_024161281.1">
    <property type="nucleotide sequence ID" value="NZ_ARPM03000006.1"/>
</dbReference>
<proteinExistence type="predicted"/>
<keyword evidence="1" id="KW-0175">Coiled coil</keyword>
<dbReference type="Proteomes" id="UP000026922">
    <property type="component" value="Unassembled WGS sequence"/>
</dbReference>